<keyword evidence="1" id="KW-0732">Signal</keyword>
<dbReference type="GO" id="GO:0046872">
    <property type="term" value="F:metal ion binding"/>
    <property type="evidence" value="ECO:0007669"/>
    <property type="project" value="InterPro"/>
</dbReference>
<dbReference type="EMBL" id="RJTM01000035">
    <property type="protein sequence ID" value="RNL89872.1"/>
    <property type="molecule type" value="Genomic_DNA"/>
</dbReference>
<evidence type="ECO:0000259" key="2">
    <source>
        <dbReference type="Pfam" id="PF00675"/>
    </source>
</evidence>
<dbReference type="Gene3D" id="3.30.830.10">
    <property type="entry name" value="Metalloenzyme, LuxS/M16 peptidase-like"/>
    <property type="match status" value="2"/>
</dbReference>
<evidence type="ECO:0000313" key="5">
    <source>
        <dbReference type="Proteomes" id="UP000267469"/>
    </source>
</evidence>
<name>A0A3N0EQ01_SINP1</name>
<sequence>MRKLILNSVLAAFVLTATAQEKEQPPQGGEPKDFKLPEKQEITLENGARLVMVPYGAIPKATVNITVKTGNIHEKENEVWLSDLVGDLMEEGSITKDARAISDTMASMGGNLNISVSSHATTLNTNVLSEFTPKAITTMADVLMHPKWPESELDRLKNDMKRNLSVRMSRPQAQVTKEFYASVYPDHPYGRVYPTDEMIDSYTTEDIKKFYADNFGAKRTVIYVVGKFDTAAVEKAVKDAFSSWTEGPEVSYPVARAVTKNTVKIIDRPGAPQSTIMYGLLAADPSNPDYLALDITNSLLGGSFGSRITSNIREDKGYTYSPYSNLDSRYKTGVWYEAADVTSEFTGPSIAEIKKEIVRLQEEAPAKEELEGIKNYESGIFVLRNSTPGGIIGQLNFLDLHELPESWLKDKVKNIYAITPEQVQEMTKKYIRPEDMTLIVVGDKEKIKDQVEETLDKSSLKE</sequence>
<feature type="chain" id="PRO_5018241007" evidence="1">
    <location>
        <begin position="20"/>
        <end position="462"/>
    </location>
</feature>
<dbReference type="SUPFAM" id="SSF63411">
    <property type="entry name" value="LuxS/MPP-like metallohydrolase"/>
    <property type="match status" value="2"/>
</dbReference>
<comment type="caution">
    <text evidence="4">The sequence shown here is derived from an EMBL/GenBank/DDBJ whole genome shotgun (WGS) entry which is preliminary data.</text>
</comment>
<dbReference type="RefSeq" id="WP_123215309.1">
    <property type="nucleotide sequence ID" value="NZ_RJTM01000035.1"/>
</dbReference>
<dbReference type="Pfam" id="PF00675">
    <property type="entry name" value="Peptidase_M16"/>
    <property type="match status" value="1"/>
</dbReference>
<dbReference type="InterPro" id="IPR011765">
    <property type="entry name" value="Pept_M16_N"/>
</dbReference>
<evidence type="ECO:0000256" key="1">
    <source>
        <dbReference type="SAM" id="SignalP"/>
    </source>
</evidence>
<dbReference type="InterPro" id="IPR050361">
    <property type="entry name" value="MPP/UQCRC_Complex"/>
</dbReference>
<reference evidence="4 5" key="1">
    <citation type="submission" date="2018-10" db="EMBL/GenBank/DDBJ databases">
        <title>Sinomicrobium pectinilyticum sp. nov., a pectinase-producing bacterium isolated from alkaline and saline soil, and emended description of the genus Sinomicrobium.</title>
        <authorList>
            <person name="Cheng B."/>
            <person name="Li C."/>
            <person name="Lai Q."/>
            <person name="Du M."/>
            <person name="Shao Z."/>
            <person name="Xu P."/>
            <person name="Yang C."/>
        </authorList>
    </citation>
    <scope>NUCLEOTIDE SEQUENCE [LARGE SCALE GENOMIC DNA]</scope>
    <source>
        <strain evidence="4 5">5DNS001</strain>
    </source>
</reference>
<keyword evidence="5" id="KW-1185">Reference proteome</keyword>
<dbReference type="PANTHER" id="PTHR11851:SF224">
    <property type="entry name" value="PROCESSING PROTEASE"/>
    <property type="match status" value="1"/>
</dbReference>
<protein>
    <submittedName>
        <fullName evidence="4">Insulinase family protein</fullName>
    </submittedName>
</protein>
<feature type="signal peptide" evidence="1">
    <location>
        <begin position="1"/>
        <end position="19"/>
    </location>
</feature>
<dbReference type="Proteomes" id="UP000267469">
    <property type="component" value="Unassembled WGS sequence"/>
</dbReference>
<gene>
    <name evidence="4" type="ORF">ED312_07070</name>
</gene>
<organism evidence="4 5">
    <name type="scientific">Sinomicrobium pectinilyticum</name>
    <dbReference type="NCBI Taxonomy" id="1084421"/>
    <lineage>
        <taxon>Bacteria</taxon>
        <taxon>Pseudomonadati</taxon>
        <taxon>Bacteroidota</taxon>
        <taxon>Flavobacteriia</taxon>
        <taxon>Flavobacteriales</taxon>
        <taxon>Flavobacteriaceae</taxon>
        <taxon>Sinomicrobium</taxon>
    </lineage>
</organism>
<dbReference type="AlphaFoldDB" id="A0A3N0EQ01"/>
<dbReference type="InterPro" id="IPR011249">
    <property type="entry name" value="Metalloenz_LuxS/M16"/>
</dbReference>
<dbReference type="InterPro" id="IPR007863">
    <property type="entry name" value="Peptidase_M16_C"/>
</dbReference>
<dbReference type="Pfam" id="PF05193">
    <property type="entry name" value="Peptidase_M16_C"/>
    <property type="match status" value="1"/>
</dbReference>
<dbReference type="PANTHER" id="PTHR11851">
    <property type="entry name" value="METALLOPROTEASE"/>
    <property type="match status" value="1"/>
</dbReference>
<feature type="domain" description="Peptidase M16 N-terminal" evidence="2">
    <location>
        <begin position="59"/>
        <end position="191"/>
    </location>
</feature>
<dbReference type="OrthoDB" id="9811314at2"/>
<evidence type="ECO:0000259" key="3">
    <source>
        <dbReference type="Pfam" id="PF05193"/>
    </source>
</evidence>
<proteinExistence type="predicted"/>
<evidence type="ECO:0000313" key="4">
    <source>
        <dbReference type="EMBL" id="RNL89872.1"/>
    </source>
</evidence>
<accession>A0A3N0EQ01</accession>
<feature type="domain" description="Peptidase M16 C-terminal" evidence="3">
    <location>
        <begin position="203"/>
        <end position="375"/>
    </location>
</feature>